<dbReference type="AlphaFoldDB" id="A0A9W7ZRT4"/>
<evidence type="ECO:0000313" key="2">
    <source>
        <dbReference type="Proteomes" id="UP001150538"/>
    </source>
</evidence>
<dbReference type="Proteomes" id="UP001150538">
    <property type="component" value="Unassembled WGS sequence"/>
</dbReference>
<accession>A0A9W7ZRT4</accession>
<comment type="caution">
    <text evidence="1">The sequence shown here is derived from an EMBL/GenBank/DDBJ whole genome shotgun (WGS) entry which is preliminary data.</text>
</comment>
<organism evidence="1 2">
    <name type="scientific">Mycoemilia scoparia</name>
    <dbReference type="NCBI Taxonomy" id="417184"/>
    <lineage>
        <taxon>Eukaryota</taxon>
        <taxon>Fungi</taxon>
        <taxon>Fungi incertae sedis</taxon>
        <taxon>Zoopagomycota</taxon>
        <taxon>Kickxellomycotina</taxon>
        <taxon>Kickxellomycetes</taxon>
        <taxon>Kickxellales</taxon>
        <taxon>Kickxellaceae</taxon>
        <taxon>Mycoemilia</taxon>
    </lineage>
</organism>
<feature type="non-terminal residue" evidence="1">
    <location>
        <position position="1"/>
    </location>
</feature>
<sequence length="253" mass="27333">PPYEEFATTTTLYRRTDSHRPCGGCIDKSDAPPSLPGGSTRDLWISNNGSHSNNYIRDSGNLTLNINSRSTCCHGCGWCGNDGCSKGKKASSGWCGIRQTICNNINSHSSHRSKTTTTTPSPPSLQVATLTTTSGFISPVDTHISQASSKCTIGAHDYTQHIWIGKKAPNMTPAKQSASLMSNCKYNLPCISNTVAATLPFARVLKSSMNKVLWGSVQIARFGLCFIHSADMPILLMPASDVRGDVYYGRRPQ</sequence>
<proteinExistence type="predicted"/>
<reference evidence="1" key="1">
    <citation type="submission" date="2022-07" db="EMBL/GenBank/DDBJ databases">
        <title>Phylogenomic reconstructions and comparative analyses of Kickxellomycotina fungi.</title>
        <authorList>
            <person name="Reynolds N.K."/>
            <person name="Stajich J.E."/>
            <person name="Barry K."/>
            <person name="Grigoriev I.V."/>
            <person name="Crous P."/>
            <person name="Smith M.E."/>
        </authorList>
    </citation>
    <scope>NUCLEOTIDE SEQUENCE</scope>
    <source>
        <strain evidence="1">NBRC 100468</strain>
    </source>
</reference>
<dbReference type="EMBL" id="JANBPU010000650">
    <property type="protein sequence ID" value="KAJ1909986.1"/>
    <property type="molecule type" value="Genomic_DNA"/>
</dbReference>
<keyword evidence="2" id="KW-1185">Reference proteome</keyword>
<name>A0A9W7ZRT4_9FUNG</name>
<evidence type="ECO:0000313" key="1">
    <source>
        <dbReference type="EMBL" id="KAJ1909986.1"/>
    </source>
</evidence>
<gene>
    <name evidence="1" type="ORF">H4219_006304</name>
</gene>
<protein>
    <submittedName>
        <fullName evidence="1">Uncharacterized protein</fullName>
    </submittedName>
</protein>